<keyword evidence="2" id="KW-1133">Transmembrane helix</keyword>
<proteinExistence type="predicted"/>
<feature type="compositionally biased region" description="Low complexity" evidence="1">
    <location>
        <begin position="1"/>
        <end position="11"/>
    </location>
</feature>
<dbReference type="InParanoid" id="A0A1E7F183"/>
<gene>
    <name evidence="3" type="ORF">FRACYDRAFT_245082</name>
</gene>
<evidence type="ECO:0000313" key="4">
    <source>
        <dbReference type="Proteomes" id="UP000095751"/>
    </source>
</evidence>
<protein>
    <submittedName>
        <fullName evidence="3">Uncharacterized protein</fullName>
    </submittedName>
</protein>
<feature type="region of interest" description="Disordered" evidence="1">
    <location>
        <begin position="1"/>
        <end position="60"/>
    </location>
</feature>
<dbReference type="OrthoDB" id="52935at2759"/>
<feature type="compositionally biased region" description="Low complexity" evidence="1">
    <location>
        <begin position="25"/>
        <end position="37"/>
    </location>
</feature>
<dbReference type="KEGG" id="fcy:FRACYDRAFT_245082"/>
<dbReference type="EMBL" id="KV784366">
    <property type="protein sequence ID" value="OEU11958.1"/>
    <property type="molecule type" value="Genomic_DNA"/>
</dbReference>
<name>A0A1E7F183_9STRA</name>
<keyword evidence="2" id="KW-0472">Membrane</keyword>
<dbReference type="Proteomes" id="UP000095751">
    <property type="component" value="Unassembled WGS sequence"/>
</dbReference>
<accession>A0A1E7F183</accession>
<feature type="transmembrane region" description="Helical" evidence="2">
    <location>
        <begin position="136"/>
        <end position="156"/>
    </location>
</feature>
<evidence type="ECO:0000256" key="1">
    <source>
        <dbReference type="SAM" id="MobiDB-lite"/>
    </source>
</evidence>
<evidence type="ECO:0000313" key="3">
    <source>
        <dbReference type="EMBL" id="OEU11958.1"/>
    </source>
</evidence>
<evidence type="ECO:0000256" key="2">
    <source>
        <dbReference type="SAM" id="Phobius"/>
    </source>
</evidence>
<organism evidence="3 4">
    <name type="scientific">Fragilariopsis cylindrus CCMP1102</name>
    <dbReference type="NCBI Taxonomy" id="635003"/>
    <lineage>
        <taxon>Eukaryota</taxon>
        <taxon>Sar</taxon>
        <taxon>Stramenopiles</taxon>
        <taxon>Ochrophyta</taxon>
        <taxon>Bacillariophyta</taxon>
        <taxon>Bacillariophyceae</taxon>
        <taxon>Bacillariophycidae</taxon>
        <taxon>Bacillariales</taxon>
        <taxon>Bacillariaceae</taxon>
        <taxon>Fragilariopsis</taxon>
    </lineage>
</organism>
<keyword evidence="4" id="KW-1185">Reference proteome</keyword>
<feature type="transmembrane region" description="Helical" evidence="2">
    <location>
        <begin position="103"/>
        <end position="124"/>
    </location>
</feature>
<sequence length="370" mass="41259">MNEAAPVIVDPVPEEPIKSDGNGGENNSVGSGESKSVQHVTSDVSKDADSQKVSVTKSSIKSKKKKKQGVKFNYQNAAVLEQQVQMNLVQNSLAHQYFQFRQYWYFTLPQAFLTAIASVLAFVASSEKLEEHAQSINLFVGSISAAVVLFQTISGIRQYGVKADRHQNVAVQLRDLRDDLIITKFKLNEVQNDAENKRIVCFENIGVVQDSSGGSGGYGDVDSDAETDPNANDTFQDVQKRYQTCLSGCTSVVPIKITEAFHGVRTNLEVAETRNNIKYLHNLYGNFDYNNQLKSKAYDILAGEIINHPLFPMRIPNSKVMVDRTMIILKNRLKEQANFYDDVFVDIENPGSSFFGRFSAQRRRHTGATV</sequence>
<dbReference type="AlphaFoldDB" id="A0A1E7F183"/>
<keyword evidence="2" id="KW-0812">Transmembrane</keyword>
<reference evidence="3 4" key="1">
    <citation type="submission" date="2016-09" db="EMBL/GenBank/DDBJ databases">
        <title>Extensive genetic diversity and differential bi-allelic expression allows diatom success in the polar Southern Ocean.</title>
        <authorList>
            <consortium name="DOE Joint Genome Institute"/>
            <person name="Mock T."/>
            <person name="Otillar R.P."/>
            <person name="Strauss J."/>
            <person name="Dupont C."/>
            <person name="Frickenhaus S."/>
            <person name="Maumus F."/>
            <person name="Mcmullan M."/>
            <person name="Sanges R."/>
            <person name="Schmutz J."/>
            <person name="Toseland A."/>
            <person name="Valas R."/>
            <person name="Veluchamy A."/>
            <person name="Ward B.J."/>
            <person name="Allen A."/>
            <person name="Barry K."/>
            <person name="Falciatore A."/>
            <person name="Ferrante M."/>
            <person name="Fortunato A.E."/>
            <person name="Gloeckner G."/>
            <person name="Gruber A."/>
            <person name="Hipkin R."/>
            <person name="Janech M."/>
            <person name="Kroth P."/>
            <person name="Leese F."/>
            <person name="Lindquist E."/>
            <person name="Lyon B.R."/>
            <person name="Martin J."/>
            <person name="Mayer C."/>
            <person name="Parker M."/>
            <person name="Quesneville H."/>
            <person name="Raymond J."/>
            <person name="Uhlig C."/>
            <person name="Valentin K.U."/>
            <person name="Worden A.Z."/>
            <person name="Armbrust E.V."/>
            <person name="Bowler C."/>
            <person name="Green B."/>
            <person name="Moulton V."/>
            <person name="Van Oosterhout C."/>
            <person name="Grigoriev I."/>
        </authorList>
    </citation>
    <scope>NUCLEOTIDE SEQUENCE [LARGE SCALE GENOMIC DNA]</scope>
    <source>
        <strain evidence="3 4">CCMP1102</strain>
    </source>
</reference>